<dbReference type="EMBL" id="CAUYUE010000011">
    <property type="protein sequence ID" value="CAK0784795.1"/>
    <property type="molecule type" value="Genomic_DNA"/>
</dbReference>
<name>A0AAV1IEE2_9CHLO</name>
<organism evidence="2 3">
    <name type="scientific">Coccomyxa viridis</name>
    <dbReference type="NCBI Taxonomy" id="1274662"/>
    <lineage>
        <taxon>Eukaryota</taxon>
        <taxon>Viridiplantae</taxon>
        <taxon>Chlorophyta</taxon>
        <taxon>core chlorophytes</taxon>
        <taxon>Trebouxiophyceae</taxon>
        <taxon>Trebouxiophyceae incertae sedis</taxon>
        <taxon>Coccomyxaceae</taxon>
        <taxon>Coccomyxa</taxon>
    </lineage>
</organism>
<dbReference type="AlphaFoldDB" id="A0AAV1IEE2"/>
<feature type="region of interest" description="Disordered" evidence="1">
    <location>
        <begin position="1"/>
        <end position="33"/>
    </location>
</feature>
<sequence>MESAAWEPKKVGYKARPAGTSDNLQELNTKQGHPTKYKIIVPTTAEDLVTHHPERYKEPNKRELEQLDEGDLIKIAFINKEDIWLVVERVDPKMDSLIYAKVAQPVMQANELQQNQRIAVRREHVIEIRFHDEDEDAF</sequence>
<reference evidence="2 3" key="1">
    <citation type="submission" date="2023-10" db="EMBL/GenBank/DDBJ databases">
        <authorList>
            <person name="Maclean D."/>
            <person name="Macfadyen A."/>
        </authorList>
    </citation>
    <scope>NUCLEOTIDE SEQUENCE [LARGE SCALE GENOMIC DNA]</scope>
</reference>
<accession>A0AAV1IEE2</accession>
<dbReference type="Proteomes" id="UP001314263">
    <property type="component" value="Unassembled WGS sequence"/>
</dbReference>
<comment type="caution">
    <text evidence="2">The sequence shown here is derived from an EMBL/GenBank/DDBJ whole genome shotgun (WGS) entry which is preliminary data.</text>
</comment>
<feature type="compositionally biased region" description="Polar residues" evidence="1">
    <location>
        <begin position="20"/>
        <end position="32"/>
    </location>
</feature>
<proteinExistence type="predicted"/>
<evidence type="ECO:0000313" key="2">
    <source>
        <dbReference type="EMBL" id="CAK0784795.1"/>
    </source>
</evidence>
<evidence type="ECO:0000256" key="1">
    <source>
        <dbReference type="SAM" id="MobiDB-lite"/>
    </source>
</evidence>
<gene>
    <name evidence="2" type="ORF">CVIRNUC_007999</name>
</gene>
<protein>
    <submittedName>
        <fullName evidence="2">Uncharacterized protein</fullName>
    </submittedName>
</protein>
<evidence type="ECO:0000313" key="3">
    <source>
        <dbReference type="Proteomes" id="UP001314263"/>
    </source>
</evidence>
<keyword evidence="3" id="KW-1185">Reference proteome</keyword>